<dbReference type="AlphaFoldDB" id="A0A2J6PRA1"/>
<dbReference type="Pfam" id="PF00378">
    <property type="entry name" value="ECH_1"/>
    <property type="match status" value="1"/>
</dbReference>
<reference evidence="2 3" key="1">
    <citation type="submission" date="2016-05" db="EMBL/GenBank/DDBJ databases">
        <title>A degradative enzymes factory behind the ericoid mycorrhizal symbiosis.</title>
        <authorList>
            <consortium name="DOE Joint Genome Institute"/>
            <person name="Martino E."/>
            <person name="Morin E."/>
            <person name="Grelet G."/>
            <person name="Kuo A."/>
            <person name="Kohler A."/>
            <person name="Daghino S."/>
            <person name="Barry K."/>
            <person name="Choi C."/>
            <person name="Cichocki N."/>
            <person name="Clum A."/>
            <person name="Copeland A."/>
            <person name="Hainaut M."/>
            <person name="Haridas S."/>
            <person name="Labutti K."/>
            <person name="Lindquist E."/>
            <person name="Lipzen A."/>
            <person name="Khouja H.-R."/>
            <person name="Murat C."/>
            <person name="Ohm R."/>
            <person name="Olson A."/>
            <person name="Spatafora J."/>
            <person name="Veneault-Fourrey C."/>
            <person name="Henrissat B."/>
            <person name="Grigoriev I."/>
            <person name="Martin F."/>
            <person name="Perotto S."/>
        </authorList>
    </citation>
    <scope>NUCLEOTIDE SEQUENCE [LARGE SCALE GENOMIC DNA]</scope>
    <source>
        <strain evidence="2 3">UAMH 7357</strain>
    </source>
</reference>
<dbReference type="InterPro" id="IPR029045">
    <property type="entry name" value="ClpP/crotonase-like_dom_sf"/>
</dbReference>
<dbReference type="PANTHER" id="PTHR43802">
    <property type="entry name" value="ENOYL-COA HYDRATASE"/>
    <property type="match status" value="1"/>
</dbReference>
<sequence length="311" mass="34275">MANPTTPPSSYSLPLGFSQITLEHHPSSSYTVTPVIIIRISRVEKNNAFTSVMEHDLVRAFDMLDWDGRVKAIVVTGQAKNFCAGADLEIGLERTEGIGGKEHRDGGGGVALAIHRCRKPTIAAIQGPDIGIGITMTLPMTIRLAWRGAKIGFVFSQRGVVMEAASSFFLPHLIGHSRALYFTTTGLTLPASLPHFGDLFHELLPSPQEVLPRALDLAEQIVKQTSTVSTYLMREMMWRNPGSAEGAYLLDSELMWELYDKEDKQGIKAFIEKRSLAMKGDLKVGMPSNVPWWEGIDTRPRSGERGAKSRL</sequence>
<dbReference type="Gene3D" id="3.90.226.10">
    <property type="entry name" value="2-enoyl-CoA Hydratase, Chain A, domain 1"/>
    <property type="match status" value="1"/>
</dbReference>
<evidence type="ECO:0000256" key="1">
    <source>
        <dbReference type="ARBA" id="ARBA00005254"/>
    </source>
</evidence>
<proteinExistence type="inferred from homology"/>
<keyword evidence="3" id="KW-1185">Reference proteome</keyword>
<dbReference type="CDD" id="cd06558">
    <property type="entry name" value="crotonase-like"/>
    <property type="match status" value="1"/>
</dbReference>
<protein>
    <submittedName>
        <fullName evidence="2">ClpP/crotonase</fullName>
    </submittedName>
</protein>
<dbReference type="EMBL" id="KZ613505">
    <property type="protein sequence ID" value="PMD16521.1"/>
    <property type="molecule type" value="Genomic_DNA"/>
</dbReference>
<gene>
    <name evidence="2" type="ORF">NA56DRAFT_580351</name>
</gene>
<dbReference type="Proteomes" id="UP000235672">
    <property type="component" value="Unassembled WGS sequence"/>
</dbReference>
<dbReference type="STRING" id="1745343.A0A2J6PRA1"/>
<dbReference type="PANTHER" id="PTHR43802:SF1">
    <property type="entry name" value="IP11341P-RELATED"/>
    <property type="match status" value="1"/>
</dbReference>
<comment type="similarity">
    <text evidence="1">Belongs to the enoyl-CoA hydratase/isomerase family.</text>
</comment>
<evidence type="ECO:0000313" key="2">
    <source>
        <dbReference type="EMBL" id="PMD16521.1"/>
    </source>
</evidence>
<organism evidence="2 3">
    <name type="scientific">Hyaloscypha hepaticicola</name>
    <dbReference type="NCBI Taxonomy" id="2082293"/>
    <lineage>
        <taxon>Eukaryota</taxon>
        <taxon>Fungi</taxon>
        <taxon>Dikarya</taxon>
        <taxon>Ascomycota</taxon>
        <taxon>Pezizomycotina</taxon>
        <taxon>Leotiomycetes</taxon>
        <taxon>Helotiales</taxon>
        <taxon>Hyaloscyphaceae</taxon>
        <taxon>Hyaloscypha</taxon>
    </lineage>
</organism>
<dbReference type="OrthoDB" id="2018133at2759"/>
<evidence type="ECO:0000313" key="3">
    <source>
        <dbReference type="Proteomes" id="UP000235672"/>
    </source>
</evidence>
<accession>A0A2J6PRA1</accession>
<name>A0A2J6PRA1_9HELO</name>
<dbReference type="InterPro" id="IPR001753">
    <property type="entry name" value="Enoyl-CoA_hydra/iso"/>
</dbReference>
<dbReference type="SUPFAM" id="SSF52096">
    <property type="entry name" value="ClpP/crotonase"/>
    <property type="match status" value="1"/>
</dbReference>